<feature type="region of interest" description="Disordered" evidence="1">
    <location>
        <begin position="127"/>
        <end position="163"/>
    </location>
</feature>
<proteinExistence type="predicted"/>
<evidence type="ECO:0000256" key="1">
    <source>
        <dbReference type="SAM" id="MobiDB-lite"/>
    </source>
</evidence>
<dbReference type="AlphaFoldDB" id="A0A8T2SSN4"/>
<evidence type="ECO:0000313" key="2">
    <source>
        <dbReference type="EMBL" id="KAH7365658.1"/>
    </source>
</evidence>
<dbReference type="Proteomes" id="UP000825935">
    <property type="component" value="Chromosome 18"/>
</dbReference>
<keyword evidence="3" id="KW-1185">Reference proteome</keyword>
<comment type="caution">
    <text evidence="2">The sequence shown here is derived from an EMBL/GenBank/DDBJ whole genome shotgun (WGS) entry which is preliminary data.</text>
</comment>
<accession>A0A8T2SSN4</accession>
<feature type="compositionally biased region" description="Basic and acidic residues" evidence="1">
    <location>
        <begin position="99"/>
        <end position="115"/>
    </location>
</feature>
<protein>
    <submittedName>
        <fullName evidence="2">Uncharacterized protein</fullName>
    </submittedName>
</protein>
<dbReference type="EMBL" id="CM035423">
    <property type="protein sequence ID" value="KAH7365658.1"/>
    <property type="molecule type" value="Genomic_DNA"/>
</dbReference>
<name>A0A8T2SSN4_CERRI</name>
<evidence type="ECO:0000313" key="3">
    <source>
        <dbReference type="Proteomes" id="UP000825935"/>
    </source>
</evidence>
<gene>
    <name evidence="2" type="ORF">KP509_18G040000</name>
</gene>
<feature type="compositionally biased region" description="Basic and acidic residues" evidence="1">
    <location>
        <begin position="127"/>
        <end position="138"/>
    </location>
</feature>
<feature type="compositionally biased region" description="Basic and acidic residues" evidence="1">
    <location>
        <begin position="151"/>
        <end position="163"/>
    </location>
</feature>
<feature type="region of interest" description="Disordered" evidence="1">
    <location>
        <begin position="93"/>
        <end position="115"/>
    </location>
</feature>
<reference evidence="2" key="1">
    <citation type="submission" date="2021-08" db="EMBL/GenBank/DDBJ databases">
        <title>WGS assembly of Ceratopteris richardii.</title>
        <authorList>
            <person name="Marchant D.B."/>
            <person name="Chen G."/>
            <person name="Jenkins J."/>
            <person name="Shu S."/>
            <person name="Leebens-Mack J."/>
            <person name="Grimwood J."/>
            <person name="Schmutz J."/>
            <person name="Soltis P."/>
            <person name="Soltis D."/>
            <person name="Chen Z.-H."/>
        </authorList>
    </citation>
    <scope>NUCLEOTIDE SEQUENCE</scope>
    <source>
        <strain evidence="2">Whitten #5841</strain>
        <tissue evidence="2">Leaf</tissue>
    </source>
</reference>
<organism evidence="2 3">
    <name type="scientific">Ceratopteris richardii</name>
    <name type="common">Triangle waterfern</name>
    <dbReference type="NCBI Taxonomy" id="49495"/>
    <lineage>
        <taxon>Eukaryota</taxon>
        <taxon>Viridiplantae</taxon>
        <taxon>Streptophyta</taxon>
        <taxon>Embryophyta</taxon>
        <taxon>Tracheophyta</taxon>
        <taxon>Polypodiopsida</taxon>
        <taxon>Polypodiidae</taxon>
        <taxon>Polypodiales</taxon>
        <taxon>Pteridineae</taxon>
        <taxon>Pteridaceae</taxon>
        <taxon>Parkerioideae</taxon>
        <taxon>Ceratopteris</taxon>
    </lineage>
</organism>
<sequence length="189" mass="21248">MSTTLNTARDARPTPAFRVAAPTHPSSPLTAALADSPCGGRPRRLRKPSSWRYSTEEYELDEFSYSSWSTTSVRSSEFNGLEKYCLRKNTFALSPREPSPIHDEEGKSKGIDDQIRCEKRDEDMRLCENDGDDRHHYSDASSAGGGTSEAQHGEKYFEPHQREMSPSELYFCPICSIANAMADEDKSNR</sequence>
<feature type="region of interest" description="Disordered" evidence="1">
    <location>
        <begin position="1"/>
        <end position="47"/>
    </location>
</feature>